<keyword evidence="6" id="KW-0325">Glycoprotein</keyword>
<organism evidence="13 14">
    <name type="scientific">Exophiala bonariae</name>
    <dbReference type="NCBI Taxonomy" id="1690606"/>
    <lineage>
        <taxon>Eukaryota</taxon>
        <taxon>Fungi</taxon>
        <taxon>Dikarya</taxon>
        <taxon>Ascomycota</taxon>
        <taxon>Pezizomycotina</taxon>
        <taxon>Eurotiomycetes</taxon>
        <taxon>Chaetothyriomycetidae</taxon>
        <taxon>Chaetothyriales</taxon>
        <taxon>Herpotrichiellaceae</taxon>
        <taxon>Exophiala</taxon>
    </lineage>
</organism>
<dbReference type="Gene3D" id="3.20.20.300">
    <property type="entry name" value="Glycoside hydrolase, family 3, N-terminal domain"/>
    <property type="match status" value="1"/>
</dbReference>
<keyword evidence="2" id="KW-0378">Hydrolase</keyword>
<sequence>MAPPSRFRPWEHADLDDTSHDAANNQSAKSSQTQGLVRPQYQTRSVSSSSYHHSPTFRNEVHSDPTTASKPEIASSPPTGALSVNKRSFTTTRLPDDEDQRPRKRSLKTLQAKPSLLHSNTTESNLSLSSAEALARYSGPRVRNASVACLQCRAKRRKCVNNGQSPCEACIANDIPCVIDRSLDQRRKAAHQRRGQQSEQEKHILADLLEVLRQPDMMHVHAAIDFVRSGASHEQLDVYLRSCLGNDQRDDLATSSECIDGTTAPADAASIRDTSPKQVSDISNPKEALLASEQKDAHFRQSSINVDKSLLIGSLQKLAYDAGHQQPLLISLDQENGLVNSIFDSDHITQFPSAMAIAASRSPLLAKTVATATAKELACLGVNLILGPVLDVHARGQAQQMGVRSLGEDNHTVSDLGLEYVKGYHLGGLLSCGKHFPGYGNLMFPGNLSDIPSVPGTLDQLYYSSLAPFQAAVDNDIDSMLVGACAMPDVEYENVLHACLSRHVVTNLLRERIGFNGVVICECLEIESMYESFGVGQASVMAIDAGCDLLMVCNSYSNQAEAISAVQAAVASNVMSIDRILESAGRISDMKRKLLTWDRALNPSGINGLELLKEEHKDLSIEAYENSITLIRDRPKVLPLSAGADSTAKLLLLTPLVETFHGAQSPMSMEDDTMLPTKSSHAIRSRPQTAGNLDGEAAFQSFGRSLAKMWPGKVVHTSYTASGVSPLHERLVSEAAAVVLLTADGFRNTYQYGFTKYILTLCKSQSSVANNHKPCVVVAVSSPYDFSNDETVSTYLCTYDCTEEALRCLGRALFGMLTPTSRSDASSKSQPVLDSGRVPVQRQLWLVEDFVPSRDLDGLQELLDRTLSTSSDRAEMVEAHFPTYCFKSSSYLVDFEPMIQSHHFVVRNSSTRVVYGFCATYYVSSLGLASVGLILVDIEKRQKGIGFSLHQRALSYLRGLRGMKRLQLGTTLPSIYPGIPNRLNSTHVVLRKWVKAKGWLFQNWNRTAVFTIRSFAQDLWRPPVEIQEKLFARHVATHVQHLSNSEPLQRHLVKAQPYAAPGRPIDQKAITTYLYNHAQDRSQKVTVVVLKEQATDDIVGSAILYHPESVFGRLFPLEGEQMGGVTGMMISDDRQPEVIAQALLVTAAEQLKERGFAGCCVFLADQEHLHKILSESGFAKVLQSYDTIALSMADSAFLDDENLGDLLDRNLDPIQYGNIFENYDDIQISTFEDDYSLFFNDINDANFDLHDEGFDLGASNNPLLVTQESEGVMEHVREQSALRKPSLDTITLDVPLLAFHNNLNDDEGKPPSSLDPSLLRLEAQIGGRIKLPDQAIGGGTAASEPNELTFYRRNLFKVGARVHLTREGATILSQRGLLKLVAKLDSIESIEGEPVKLIKIPIKNDSTCDDSTSKGEAVQPILLDHKAVDTSGPVALDVCWDRLQFRRATTKTRGSVAQRYQLRVTIAAINRDQSEKTIAQVASEFIVVRGRSPKNYPDQSKGQYFPAKLGGSSMSPPIRRESTSSKATPLDFQQNITGARSIVTATERSSNSYFSTRQRTEALLPNKSGRGQSAVARVSEITDLDLYSDGSEGSSSTEMLTTKFATHSSIPPTTVDVATKSLAHKPTSMENRSAVRDEEQPLGGLLLPTLLRKNNNTTALDSKTTSLAEEQDSYEYIPLSINDWSTPVDPVYRPHGVHHKAVKDQYGRSAAKKRYFIDVK</sequence>
<evidence type="ECO:0000256" key="10">
    <source>
        <dbReference type="SAM" id="MobiDB-lite"/>
    </source>
</evidence>
<dbReference type="PROSITE" id="PS51517">
    <property type="entry name" value="NDT80"/>
    <property type="match status" value="1"/>
</dbReference>
<dbReference type="GO" id="GO:0008270">
    <property type="term" value="F:zinc ion binding"/>
    <property type="evidence" value="ECO:0007669"/>
    <property type="project" value="InterPro"/>
</dbReference>
<evidence type="ECO:0000256" key="5">
    <source>
        <dbReference type="ARBA" id="ARBA00023163"/>
    </source>
</evidence>
<keyword evidence="7" id="KW-0539">Nucleus</keyword>
<protein>
    <recommendedName>
        <fullName evidence="15">Zn(2)-C6 fungal-type domain-containing protein</fullName>
    </recommendedName>
</protein>
<dbReference type="InterPro" id="IPR008967">
    <property type="entry name" value="p53-like_TF_DNA-bd_sf"/>
</dbReference>
<dbReference type="SUPFAM" id="SSF55729">
    <property type="entry name" value="Acyl-CoA N-acyltransferases (Nat)"/>
    <property type="match status" value="1"/>
</dbReference>
<dbReference type="CDD" id="cd00067">
    <property type="entry name" value="GAL4"/>
    <property type="match status" value="1"/>
</dbReference>
<keyword evidence="4 9" id="KW-0238">DNA-binding</keyword>
<evidence type="ECO:0000256" key="4">
    <source>
        <dbReference type="ARBA" id="ARBA00023125"/>
    </source>
</evidence>
<evidence type="ECO:0000259" key="11">
    <source>
        <dbReference type="PROSITE" id="PS50048"/>
    </source>
</evidence>
<dbReference type="Gene3D" id="4.10.240.10">
    <property type="entry name" value="Zn(2)-C6 fungal-type DNA-binding domain"/>
    <property type="match status" value="1"/>
</dbReference>
<dbReference type="PANTHER" id="PTHR30480:SF8">
    <property type="entry name" value="PUTATIVE (AFU_ORTHOLOGUE AFUA_8G04060)-RELATED"/>
    <property type="match status" value="1"/>
</dbReference>
<evidence type="ECO:0000256" key="6">
    <source>
        <dbReference type="ARBA" id="ARBA00023180"/>
    </source>
</evidence>
<dbReference type="GeneID" id="89979790"/>
<dbReference type="InterPro" id="IPR024061">
    <property type="entry name" value="NDT80_DNA-bd_dom"/>
</dbReference>
<feature type="compositionally biased region" description="Low complexity" evidence="10">
    <location>
        <begin position="45"/>
        <end position="54"/>
    </location>
</feature>
<dbReference type="InterPro" id="IPR036962">
    <property type="entry name" value="Glyco_hydro_3_N_sf"/>
</dbReference>
<dbReference type="SMART" id="SM00066">
    <property type="entry name" value="GAL4"/>
    <property type="match status" value="1"/>
</dbReference>
<dbReference type="InterPro" id="IPR036864">
    <property type="entry name" value="Zn2-C6_fun-type_DNA-bd_sf"/>
</dbReference>
<dbReference type="SUPFAM" id="SSF51445">
    <property type="entry name" value="(Trans)glycosidases"/>
    <property type="match status" value="1"/>
</dbReference>
<dbReference type="PANTHER" id="PTHR30480">
    <property type="entry name" value="BETA-HEXOSAMINIDASE-RELATED"/>
    <property type="match status" value="1"/>
</dbReference>
<dbReference type="Pfam" id="PF00172">
    <property type="entry name" value="Zn_clus"/>
    <property type="match status" value="1"/>
</dbReference>
<dbReference type="GO" id="GO:0005975">
    <property type="term" value="P:carbohydrate metabolic process"/>
    <property type="evidence" value="ECO:0007669"/>
    <property type="project" value="InterPro"/>
</dbReference>
<dbReference type="SUPFAM" id="SSF49417">
    <property type="entry name" value="p53-like transcription factors"/>
    <property type="match status" value="1"/>
</dbReference>
<evidence type="ECO:0000256" key="8">
    <source>
        <dbReference type="ARBA" id="ARBA00023295"/>
    </source>
</evidence>
<dbReference type="EMBL" id="JAVRRD010000006">
    <property type="protein sequence ID" value="KAK5057639.1"/>
    <property type="molecule type" value="Genomic_DNA"/>
</dbReference>
<dbReference type="RefSeq" id="XP_064708757.1">
    <property type="nucleotide sequence ID" value="XM_064855168.1"/>
</dbReference>
<dbReference type="InterPro" id="IPR017853">
    <property type="entry name" value="GH"/>
</dbReference>
<evidence type="ECO:0000259" key="12">
    <source>
        <dbReference type="PROSITE" id="PS51517"/>
    </source>
</evidence>
<dbReference type="PROSITE" id="PS50048">
    <property type="entry name" value="ZN2_CY6_FUNGAL_2"/>
    <property type="match status" value="1"/>
</dbReference>
<feature type="domain" description="NDT80" evidence="12">
    <location>
        <begin position="1258"/>
        <end position="1500"/>
    </location>
</feature>
<name>A0AAV9NK70_9EURO</name>
<evidence type="ECO:0000313" key="14">
    <source>
        <dbReference type="Proteomes" id="UP001358417"/>
    </source>
</evidence>
<keyword evidence="14" id="KW-1185">Reference proteome</keyword>
<evidence type="ECO:0000256" key="7">
    <source>
        <dbReference type="ARBA" id="ARBA00023242"/>
    </source>
</evidence>
<feature type="compositionally biased region" description="Polar residues" evidence="10">
    <location>
        <begin position="21"/>
        <end position="44"/>
    </location>
</feature>
<evidence type="ECO:0008006" key="15">
    <source>
        <dbReference type="Google" id="ProtNLM"/>
    </source>
</evidence>
<dbReference type="InterPro" id="IPR050226">
    <property type="entry name" value="NagZ_Beta-hexosaminidase"/>
</dbReference>
<dbReference type="InterPro" id="IPR001764">
    <property type="entry name" value="Glyco_hydro_3_N"/>
</dbReference>
<feature type="domain" description="Zn(2)-C6 fungal-type" evidence="11">
    <location>
        <begin position="148"/>
        <end position="179"/>
    </location>
</feature>
<feature type="region of interest" description="Disordered" evidence="10">
    <location>
        <begin position="1497"/>
        <end position="1527"/>
    </location>
</feature>
<evidence type="ECO:0000313" key="13">
    <source>
        <dbReference type="EMBL" id="KAK5057639.1"/>
    </source>
</evidence>
<accession>A0AAV9NK70</accession>
<dbReference type="GO" id="GO:0000981">
    <property type="term" value="F:DNA-binding transcription factor activity, RNA polymerase II-specific"/>
    <property type="evidence" value="ECO:0007669"/>
    <property type="project" value="InterPro"/>
</dbReference>
<dbReference type="InterPro" id="IPR037141">
    <property type="entry name" value="NDT80_DNA-bd_dom_sf"/>
</dbReference>
<dbReference type="Proteomes" id="UP001358417">
    <property type="component" value="Unassembled WGS sequence"/>
</dbReference>
<keyword evidence="5" id="KW-0804">Transcription</keyword>
<evidence type="ECO:0000256" key="2">
    <source>
        <dbReference type="ARBA" id="ARBA00022801"/>
    </source>
</evidence>
<dbReference type="GO" id="GO:0003677">
    <property type="term" value="F:DNA binding"/>
    <property type="evidence" value="ECO:0007669"/>
    <property type="project" value="UniProtKB-KW"/>
</dbReference>
<feature type="DNA-binding region" description="NDT80" evidence="9">
    <location>
        <begin position="1258"/>
        <end position="1500"/>
    </location>
</feature>
<dbReference type="PROSITE" id="PS00463">
    <property type="entry name" value="ZN2_CY6_FUNGAL_1"/>
    <property type="match status" value="1"/>
</dbReference>
<evidence type="ECO:0000256" key="1">
    <source>
        <dbReference type="ARBA" id="ARBA00005336"/>
    </source>
</evidence>
<dbReference type="Gene3D" id="3.40.50.1700">
    <property type="entry name" value="Glycoside hydrolase family 3 C-terminal domain"/>
    <property type="match status" value="1"/>
</dbReference>
<dbReference type="SUPFAM" id="SSF57701">
    <property type="entry name" value="Zn2/Cys6 DNA-binding domain"/>
    <property type="match status" value="1"/>
</dbReference>
<dbReference type="GO" id="GO:0009254">
    <property type="term" value="P:peptidoglycan turnover"/>
    <property type="evidence" value="ECO:0007669"/>
    <property type="project" value="TreeGrafter"/>
</dbReference>
<dbReference type="InterPro" id="IPR036881">
    <property type="entry name" value="Glyco_hydro_3_C_sf"/>
</dbReference>
<proteinExistence type="inferred from homology"/>
<feature type="compositionally biased region" description="Low complexity" evidence="10">
    <location>
        <begin position="115"/>
        <end position="129"/>
    </location>
</feature>
<gene>
    <name evidence="13" type="ORF">LTR84_011640</name>
</gene>
<dbReference type="InterPro" id="IPR001138">
    <property type="entry name" value="Zn2Cys6_DnaBD"/>
</dbReference>
<feature type="region of interest" description="Disordered" evidence="10">
    <location>
        <begin position="1"/>
        <end position="129"/>
    </location>
</feature>
<comment type="similarity">
    <text evidence="1">Belongs to the glycosyl hydrolase 3 family.</text>
</comment>
<dbReference type="Pfam" id="PF00933">
    <property type="entry name" value="Glyco_hydro_3"/>
    <property type="match status" value="1"/>
</dbReference>
<dbReference type="Pfam" id="PF05224">
    <property type="entry name" value="NDT80_PhoG"/>
    <property type="match status" value="1"/>
</dbReference>
<dbReference type="Gene3D" id="2.60.40.1390">
    <property type="entry name" value="NDT80 DNA-binding domain"/>
    <property type="match status" value="1"/>
</dbReference>
<evidence type="ECO:0000256" key="9">
    <source>
        <dbReference type="PROSITE-ProRule" id="PRU00850"/>
    </source>
</evidence>
<dbReference type="InterPro" id="IPR016181">
    <property type="entry name" value="Acyl_CoA_acyltransferase"/>
</dbReference>
<reference evidence="13 14" key="1">
    <citation type="submission" date="2023-08" db="EMBL/GenBank/DDBJ databases">
        <title>Black Yeasts Isolated from many extreme environments.</title>
        <authorList>
            <person name="Coleine C."/>
            <person name="Stajich J.E."/>
            <person name="Selbmann L."/>
        </authorList>
    </citation>
    <scope>NUCLEOTIDE SEQUENCE [LARGE SCALE GENOMIC DNA]</scope>
    <source>
        <strain evidence="13 14">CCFEE 5792</strain>
    </source>
</reference>
<keyword evidence="8" id="KW-0326">Glycosidase</keyword>
<comment type="caution">
    <text evidence="13">The sequence shown here is derived from an EMBL/GenBank/DDBJ whole genome shotgun (WGS) entry which is preliminary data.</text>
</comment>
<feature type="compositionally biased region" description="Basic and acidic residues" evidence="10">
    <location>
        <begin position="8"/>
        <end position="20"/>
    </location>
</feature>
<dbReference type="GO" id="GO:0004553">
    <property type="term" value="F:hydrolase activity, hydrolyzing O-glycosyl compounds"/>
    <property type="evidence" value="ECO:0007669"/>
    <property type="project" value="InterPro"/>
</dbReference>
<keyword evidence="3" id="KW-0805">Transcription regulation</keyword>
<evidence type="ECO:0000256" key="3">
    <source>
        <dbReference type="ARBA" id="ARBA00023015"/>
    </source>
</evidence>